<gene>
    <name evidence="3" type="ORF">CQW23_08171</name>
</gene>
<reference evidence="3 4" key="1">
    <citation type="journal article" date="2017" name="Genome Biol.">
        <title>New reference genome sequences of hot pepper reveal the massive evolution of plant disease-resistance genes by retroduplication.</title>
        <authorList>
            <person name="Kim S."/>
            <person name="Park J."/>
            <person name="Yeom S.I."/>
            <person name="Kim Y.M."/>
            <person name="Seo E."/>
            <person name="Kim K.T."/>
            <person name="Kim M.S."/>
            <person name="Lee J.M."/>
            <person name="Cheong K."/>
            <person name="Shin H.S."/>
            <person name="Kim S.B."/>
            <person name="Han K."/>
            <person name="Lee J."/>
            <person name="Park M."/>
            <person name="Lee H.A."/>
            <person name="Lee H.Y."/>
            <person name="Lee Y."/>
            <person name="Oh S."/>
            <person name="Lee J.H."/>
            <person name="Choi E."/>
            <person name="Choi E."/>
            <person name="Lee S.E."/>
            <person name="Jeon J."/>
            <person name="Kim H."/>
            <person name="Choi G."/>
            <person name="Song H."/>
            <person name="Lee J."/>
            <person name="Lee S.C."/>
            <person name="Kwon J.K."/>
            <person name="Lee H.Y."/>
            <person name="Koo N."/>
            <person name="Hong Y."/>
            <person name="Kim R.W."/>
            <person name="Kang W.H."/>
            <person name="Huh J.H."/>
            <person name="Kang B.C."/>
            <person name="Yang T.J."/>
            <person name="Lee Y.H."/>
            <person name="Bennetzen J.L."/>
            <person name="Choi D."/>
        </authorList>
    </citation>
    <scope>NUCLEOTIDE SEQUENCE [LARGE SCALE GENOMIC DNA]</scope>
    <source>
        <strain evidence="4">cv. PBC81</strain>
    </source>
</reference>
<dbReference type="InterPro" id="IPR008176">
    <property type="entry name" value="Defensin_plant"/>
</dbReference>
<dbReference type="Gene3D" id="3.30.30.10">
    <property type="entry name" value="Knottin, scorpion toxin-like"/>
    <property type="match status" value="1"/>
</dbReference>
<feature type="signal peptide" evidence="1">
    <location>
        <begin position="1"/>
        <end position="25"/>
    </location>
</feature>
<dbReference type="InterPro" id="IPR036574">
    <property type="entry name" value="Scorpion_toxin-like_sf"/>
</dbReference>
<dbReference type="AlphaFoldDB" id="A0A2G2X8E3"/>
<evidence type="ECO:0000259" key="2">
    <source>
        <dbReference type="SMART" id="SM00505"/>
    </source>
</evidence>
<keyword evidence="4" id="KW-1185">Reference proteome</keyword>
<sequence length="106" mass="11322">MARILCVLAVVVLAMMLFVTYEVEASTICKSVSKTFLGLCINAGPCKKACLSENFVDGHCSKISRRCTCTKPCVFEKKTTSPSTGNALAGEAKTIAEALLEEDIVV</sequence>
<dbReference type="EMBL" id="MLFT02000003">
    <property type="protein sequence ID" value="PHT53709.1"/>
    <property type="molecule type" value="Genomic_DNA"/>
</dbReference>
<evidence type="ECO:0000313" key="3">
    <source>
        <dbReference type="EMBL" id="PHT53709.1"/>
    </source>
</evidence>
<comment type="caution">
    <text evidence="3">The sequence shown here is derived from an EMBL/GenBank/DDBJ whole genome shotgun (WGS) entry which is preliminary data.</text>
</comment>
<dbReference type="SUPFAM" id="SSF57095">
    <property type="entry name" value="Scorpion toxin-like"/>
    <property type="match status" value="1"/>
</dbReference>
<feature type="domain" description="Knottins-like" evidence="2">
    <location>
        <begin position="28"/>
        <end position="73"/>
    </location>
</feature>
<name>A0A2G2X8E3_CAPBA</name>
<evidence type="ECO:0000313" key="4">
    <source>
        <dbReference type="Proteomes" id="UP000224567"/>
    </source>
</evidence>
<dbReference type="InterPro" id="IPR003614">
    <property type="entry name" value="Knottins"/>
</dbReference>
<proteinExistence type="predicted"/>
<dbReference type="GO" id="GO:0006952">
    <property type="term" value="P:defense response"/>
    <property type="evidence" value="ECO:0007669"/>
    <property type="project" value="InterPro"/>
</dbReference>
<accession>A0A2G2X8E3</accession>
<dbReference type="Pfam" id="PF00304">
    <property type="entry name" value="Gamma-thionin"/>
    <property type="match status" value="1"/>
</dbReference>
<protein>
    <recommendedName>
        <fullName evidence="2">Knottins-like domain-containing protein</fullName>
    </recommendedName>
</protein>
<feature type="chain" id="PRO_5013962119" description="Knottins-like domain-containing protein" evidence="1">
    <location>
        <begin position="26"/>
        <end position="106"/>
    </location>
</feature>
<keyword evidence="1" id="KW-0732">Signal</keyword>
<dbReference type="CDD" id="cd00107">
    <property type="entry name" value="Knot1"/>
    <property type="match status" value="1"/>
</dbReference>
<dbReference type="Proteomes" id="UP000224567">
    <property type="component" value="Unassembled WGS sequence"/>
</dbReference>
<dbReference type="SMART" id="SM00505">
    <property type="entry name" value="Knot1"/>
    <property type="match status" value="1"/>
</dbReference>
<reference evidence="4" key="2">
    <citation type="journal article" date="2017" name="J. Anim. Genet.">
        <title>Multiple reference genome sequences of hot pepper reveal the massive evolution of plant disease resistance genes by retroduplication.</title>
        <authorList>
            <person name="Kim S."/>
            <person name="Park J."/>
            <person name="Yeom S.-I."/>
            <person name="Kim Y.-M."/>
            <person name="Seo E."/>
            <person name="Kim K.-T."/>
            <person name="Kim M.-S."/>
            <person name="Lee J.M."/>
            <person name="Cheong K."/>
            <person name="Shin H.-S."/>
            <person name="Kim S.-B."/>
            <person name="Han K."/>
            <person name="Lee J."/>
            <person name="Park M."/>
            <person name="Lee H.-A."/>
            <person name="Lee H.-Y."/>
            <person name="Lee Y."/>
            <person name="Oh S."/>
            <person name="Lee J.H."/>
            <person name="Choi E."/>
            <person name="Choi E."/>
            <person name="Lee S.E."/>
            <person name="Jeon J."/>
            <person name="Kim H."/>
            <person name="Choi G."/>
            <person name="Song H."/>
            <person name="Lee J."/>
            <person name="Lee S.-C."/>
            <person name="Kwon J.-K."/>
            <person name="Lee H.-Y."/>
            <person name="Koo N."/>
            <person name="Hong Y."/>
            <person name="Kim R.W."/>
            <person name="Kang W.-H."/>
            <person name="Huh J.H."/>
            <person name="Kang B.-C."/>
            <person name="Yang T.-J."/>
            <person name="Lee Y.-H."/>
            <person name="Bennetzen J.L."/>
            <person name="Choi D."/>
        </authorList>
    </citation>
    <scope>NUCLEOTIDE SEQUENCE [LARGE SCALE GENOMIC DNA]</scope>
    <source>
        <strain evidence="4">cv. PBC81</strain>
    </source>
</reference>
<organism evidence="3 4">
    <name type="scientific">Capsicum baccatum</name>
    <name type="common">Peruvian pepper</name>
    <dbReference type="NCBI Taxonomy" id="33114"/>
    <lineage>
        <taxon>Eukaryota</taxon>
        <taxon>Viridiplantae</taxon>
        <taxon>Streptophyta</taxon>
        <taxon>Embryophyta</taxon>
        <taxon>Tracheophyta</taxon>
        <taxon>Spermatophyta</taxon>
        <taxon>Magnoliopsida</taxon>
        <taxon>eudicotyledons</taxon>
        <taxon>Gunneridae</taxon>
        <taxon>Pentapetalae</taxon>
        <taxon>asterids</taxon>
        <taxon>lamiids</taxon>
        <taxon>Solanales</taxon>
        <taxon>Solanaceae</taxon>
        <taxon>Solanoideae</taxon>
        <taxon>Capsiceae</taxon>
        <taxon>Capsicum</taxon>
    </lineage>
</organism>
<evidence type="ECO:0000256" key="1">
    <source>
        <dbReference type="SAM" id="SignalP"/>
    </source>
</evidence>
<dbReference type="PRINTS" id="PR00288">
    <property type="entry name" value="PUROTHIONIN"/>
</dbReference>